<dbReference type="GO" id="GO:0030288">
    <property type="term" value="C:outer membrane-bounded periplasmic space"/>
    <property type="evidence" value="ECO:0007669"/>
    <property type="project" value="TreeGrafter"/>
</dbReference>
<gene>
    <name evidence="5" type="primary">cpdC</name>
    <name evidence="5" type="ORF">OSO01_10540</name>
</gene>
<comment type="similarity">
    <text evidence="2">Belongs to the 5'-nucleotidase family.</text>
</comment>
<dbReference type="InterPro" id="IPR006179">
    <property type="entry name" value="5_nucleotidase/apyrase"/>
</dbReference>
<dbReference type="Gene3D" id="3.90.780.10">
    <property type="entry name" value="5'-Nucleotidase, C-terminal domain"/>
    <property type="match status" value="1"/>
</dbReference>
<evidence type="ECO:0000256" key="2">
    <source>
        <dbReference type="RuleBase" id="RU362119"/>
    </source>
</evidence>
<keyword evidence="2" id="KW-0547">Nucleotide-binding</keyword>
<proteinExistence type="inferred from homology"/>
<keyword evidence="1" id="KW-0732">Signal</keyword>
<dbReference type="InterPro" id="IPR008334">
    <property type="entry name" value="5'-Nucleotdase_C"/>
</dbReference>
<dbReference type="RefSeq" id="WP_186813568.1">
    <property type="nucleotide sequence ID" value="NZ_BJYM01000003.1"/>
</dbReference>
<evidence type="ECO:0000259" key="3">
    <source>
        <dbReference type="Pfam" id="PF00149"/>
    </source>
</evidence>
<dbReference type="SUPFAM" id="SSF55816">
    <property type="entry name" value="5'-nucleotidase (syn. UDP-sugar hydrolase), C-terminal domain"/>
    <property type="match status" value="1"/>
</dbReference>
<dbReference type="GO" id="GO:0016788">
    <property type="term" value="F:hydrolase activity, acting on ester bonds"/>
    <property type="evidence" value="ECO:0007669"/>
    <property type="project" value="InterPro"/>
</dbReference>
<keyword evidence="6" id="KW-1185">Reference proteome</keyword>
<dbReference type="AlphaFoldDB" id="A0A511ZFV2"/>
<keyword evidence="2" id="KW-0378">Hydrolase</keyword>
<dbReference type="InterPro" id="IPR006146">
    <property type="entry name" value="5'-Nucleotdase_CS"/>
</dbReference>
<evidence type="ECO:0000259" key="4">
    <source>
        <dbReference type="Pfam" id="PF02872"/>
    </source>
</evidence>
<dbReference type="InterPro" id="IPR004843">
    <property type="entry name" value="Calcineurin-like_PHP"/>
</dbReference>
<dbReference type="GO" id="GO:0046872">
    <property type="term" value="F:metal ion binding"/>
    <property type="evidence" value="ECO:0007669"/>
    <property type="project" value="InterPro"/>
</dbReference>
<evidence type="ECO:0000313" key="6">
    <source>
        <dbReference type="Proteomes" id="UP000321558"/>
    </source>
</evidence>
<dbReference type="Pfam" id="PF02872">
    <property type="entry name" value="5_nucleotid_C"/>
    <property type="match status" value="1"/>
</dbReference>
<protein>
    <submittedName>
        <fullName evidence="5">2',3'-cyclic-nucleotide 2'-phosphodiesterase</fullName>
    </submittedName>
</protein>
<dbReference type="InterPro" id="IPR029052">
    <property type="entry name" value="Metallo-depent_PP-like"/>
</dbReference>
<evidence type="ECO:0000256" key="1">
    <source>
        <dbReference type="ARBA" id="ARBA00022729"/>
    </source>
</evidence>
<dbReference type="Proteomes" id="UP000321558">
    <property type="component" value="Unassembled WGS sequence"/>
</dbReference>
<dbReference type="GO" id="GO:0000166">
    <property type="term" value="F:nucleotide binding"/>
    <property type="evidence" value="ECO:0007669"/>
    <property type="project" value="UniProtKB-KW"/>
</dbReference>
<dbReference type="EMBL" id="BJYM01000003">
    <property type="protein sequence ID" value="GEN86315.1"/>
    <property type="molecule type" value="Genomic_DNA"/>
</dbReference>
<dbReference type="PANTHER" id="PTHR11575">
    <property type="entry name" value="5'-NUCLEOTIDASE-RELATED"/>
    <property type="match status" value="1"/>
</dbReference>
<sequence length="530" mass="59774">MKKKKIVILFTSDVHGKISPYNSQDKSYDGKGYAKVSSVINTVRKEEENVIVIDNGDMLQGTPLSHYMLAEKEDNSQIHPVISACNTIQYDAAVIGNHEFNYGREKLEKAMNDSSFPWLSANIVKKGTTDPYFGTPYMIKKFDDLTVGILGLTTKNIPVWEPDRHIDCFDFLDPVETAKKWISYLKDEEQADVVVIAYHGGFEHDPVTGQYLAVSNGENQGNELLACLPDLDVLITGHQHLVYQAVTESGIAVVQSGTKGEFVGRIDLDLEKKQQEEPYTIADQETSLIPVEDAAADEKILSDIKEIENEVDDWLDETLTTISDPSTMQIEDPLKDVWIKEHPMIEWVNKTFLKITGAEMASTAFFLTQGMTFSNTLTRRDIHAFYPFANTLVVMEAAGEEIRSSLEFSASFLTLDADGLPAISESWKYPRLLSYNYDMWEGIQYTVNLRKPKGERITSLTFNGEALDPNKKYRVATSSYRASGTGGYDMFGEDKIIKEFPFGVTEMLIEELENTEEFIPTTNQNWKVLK</sequence>
<dbReference type="PRINTS" id="PR01607">
    <property type="entry name" value="APYRASEFAMLY"/>
</dbReference>
<dbReference type="Pfam" id="PF00149">
    <property type="entry name" value="Metallophos"/>
    <property type="match status" value="1"/>
</dbReference>
<dbReference type="PROSITE" id="PS00786">
    <property type="entry name" value="5_NUCLEOTIDASE_2"/>
    <property type="match status" value="1"/>
</dbReference>
<dbReference type="PANTHER" id="PTHR11575:SF6">
    <property type="entry name" value="2',3'-CYCLIC-NUCLEOTIDE 2'-PHOSPHODIESTERASE_3'-NUCLEOTIDASE"/>
    <property type="match status" value="1"/>
</dbReference>
<dbReference type="SUPFAM" id="SSF56300">
    <property type="entry name" value="Metallo-dependent phosphatases"/>
    <property type="match status" value="1"/>
</dbReference>
<feature type="domain" description="5'-Nucleotidase C-terminal" evidence="4">
    <location>
        <begin position="336"/>
        <end position="492"/>
    </location>
</feature>
<dbReference type="STRING" id="582851.GCA_900162665_04168"/>
<evidence type="ECO:0000313" key="5">
    <source>
        <dbReference type="EMBL" id="GEN86315.1"/>
    </source>
</evidence>
<dbReference type="Gene3D" id="3.60.21.10">
    <property type="match status" value="1"/>
</dbReference>
<reference evidence="5 6" key="1">
    <citation type="submission" date="2019-07" db="EMBL/GenBank/DDBJ databases">
        <title>Whole genome shotgun sequence of Oceanobacillus sojae NBRC 105379.</title>
        <authorList>
            <person name="Hosoyama A."/>
            <person name="Uohara A."/>
            <person name="Ohji S."/>
            <person name="Ichikawa N."/>
        </authorList>
    </citation>
    <scope>NUCLEOTIDE SEQUENCE [LARGE SCALE GENOMIC DNA]</scope>
    <source>
        <strain evidence="5 6">NBRC 105379</strain>
    </source>
</reference>
<accession>A0A511ZFV2</accession>
<feature type="domain" description="Calcineurin-like phosphoesterase" evidence="3">
    <location>
        <begin position="7"/>
        <end position="240"/>
    </location>
</feature>
<dbReference type="InterPro" id="IPR036907">
    <property type="entry name" value="5'-Nucleotdase_C_sf"/>
</dbReference>
<dbReference type="GO" id="GO:0009166">
    <property type="term" value="P:nucleotide catabolic process"/>
    <property type="evidence" value="ECO:0007669"/>
    <property type="project" value="InterPro"/>
</dbReference>
<comment type="caution">
    <text evidence="5">The sequence shown here is derived from an EMBL/GenBank/DDBJ whole genome shotgun (WGS) entry which is preliminary data.</text>
</comment>
<name>A0A511ZFV2_9BACI</name>
<organism evidence="5 6">
    <name type="scientific">Oceanobacillus sojae</name>
    <dbReference type="NCBI Taxonomy" id="582851"/>
    <lineage>
        <taxon>Bacteria</taxon>
        <taxon>Bacillati</taxon>
        <taxon>Bacillota</taxon>
        <taxon>Bacilli</taxon>
        <taxon>Bacillales</taxon>
        <taxon>Bacillaceae</taxon>
        <taxon>Oceanobacillus</taxon>
    </lineage>
</organism>